<comment type="caution">
    <text evidence="18">The sequence shown here is derived from an EMBL/GenBank/DDBJ whole genome shotgun (WGS) entry which is preliminary data.</text>
</comment>
<organism evidence="18 19">
    <name type="scientific">Archangium gephyra</name>
    <dbReference type="NCBI Taxonomy" id="48"/>
    <lineage>
        <taxon>Bacteria</taxon>
        <taxon>Pseudomonadati</taxon>
        <taxon>Myxococcota</taxon>
        <taxon>Myxococcia</taxon>
        <taxon>Myxococcales</taxon>
        <taxon>Cystobacterineae</taxon>
        <taxon>Archangiaceae</taxon>
        <taxon>Archangium</taxon>
    </lineage>
</organism>
<evidence type="ECO:0000256" key="5">
    <source>
        <dbReference type="ARBA" id="ARBA00022490"/>
    </source>
</evidence>
<keyword evidence="8 15" id="KW-0819">tRNA processing</keyword>
<keyword evidence="11 15" id="KW-0255">Endonuclease</keyword>
<reference evidence="18 19" key="1">
    <citation type="submission" date="2017-08" db="EMBL/GenBank/DDBJ databases">
        <title>Infants hospitalized years apart are colonized by the same room-sourced microbial strains.</title>
        <authorList>
            <person name="Brooks B."/>
            <person name="Olm M.R."/>
            <person name="Firek B.A."/>
            <person name="Baker R."/>
            <person name="Thomas B.C."/>
            <person name="Morowitz M.J."/>
            <person name="Banfield J.F."/>
        </authorList>
    </citation>
    <scope>NUCLEOTIDE SEQUENCE [LARGE SCALE GENOMIC DNA]</scope>
    <source>
        <strain evidence="18">S2_003_000_R2_14</strain>
    </source>
</reference>
<dbReference type="GO" id="GO:0006364">
    <property type="term" value="P:rRNA processing"/>
    <property type="evidence" value="ECO:0007669"/>
    <property type="project" value="UniProtKB-UniRule"/>
</dbReference>
<evidence type="ECO:0000313" key="19">
    <source>
        <dbReference type="Proteomes" id="UP000249061"/>
    </source>
</evidence>
<evidence type="ECO:0000256" key="10">
    <source>
        <dbReference type="ARBA" id="ARBA00022723"/>
    </source>
</evidence>
<dbReference type="Proteomes" id="UP000249061">
    <property type="component" value="Unassembled WGS sequence"/>
</dbReference>
<dbReference type="FunFam" id="1.10.1520.10:FF:000001">
    <property type="entry name" value="Ribonuclease 3"/>
    <property type="match status" value="1"/>
</dbReference>
<keyword evidence="6 15" id="KW-0698">rRNA processing</keyword>
<evidence type="ECO:0000259" key="17">
    <source>
        <dbReference type="PROSITE" id="PS50142"/>
    </source>
</evidence>
<keyword evidence="5 15" id="KW-0963">Cytoplasm</keyword>
<dbReference type="PROSITE" id="PS00517">
    <property type="entry name" value="RNASE_3_1"/>
    <property type="match status" value="1"/>
</dbReference>
<evidence type="ECO:0000256" key="12">
    <source>
        <dbReference type="ARBA" id="ARBA00022801"/>
    </source>
</evidence>
<accession>A0A2W5T9T6</accession>
<dbReference type="SMART" id="SM00358">
    <property type="entry name" value="DSRM"/>
    <property type="match status" value="1"/>
</dbReference>
<evidence type="ECO:0000256" key="2">
    <source>
        <dbReference type="ARBA" id="ARBA00004496"/>
    </source>
</evidence>
<dbReference type="Pfam" id="PF00035">
    <property type="entry name" value="dsrm"/>
    <property type="match status" value="1"/>
</dbReference>
<dbReference type="GO" id="GO:0010468">
    <property type="term" value="P:regulation of gene expression"/>
    <property type="evidence" value="ECO:0007669"/>
    <property type="project" value="TreeGrafter"/>
</dbReference>
<dbReference type="SUPFAM" id="SSF54768">
    <property type="entry name" value="dsRNA-binding domain-like"/>
    <property type="match status" value="1"/>
</dbReference>
<feature type="active site" evidence="15">
    <location>
        <position position="133"/>
    </location>
</feature>
<evidence type="ECO:0000259" key="16">
    <source>
        <dbReference type="PROSITE" id="PS50137"/>
    </source>
</evidence>
<sequence>MGSDKPAKLLPAERLAKLQACVKQEFADPVQALVALTHKSYCNEHKDEPCFDNERLEFLGDAVVDLAIGQRLMERFPRADEGELSKLRALIVNEEGLARVARVVGVGELLLLGRGEELTGGREKNSLLADALEAVIGALYTGNGMPAVLVFIDTFFGEALDGVAEGRSGRDNKSLLQEAAQSRLKSSPRYRVISESGPEHEKIFEVEVSIAGELFARSTGRSKKEAEQAAAEKTLEMLEQRV</sequence>
<dbReference type="GO" id="GO:0005737">
    <property type="term" value="C:cytoplasm"/>
    <property type="evidence" value="ECO:0007669"/>
    <property type="project" value="UniProtKB-SubCell"/>
</dbReference>
<dbReference type="GO" id="GO:0019843">
    <property type="term" value="F:rRNA binding"/>
    <property type="evidence" value="ECO:0007669"/>
    <property type="project" value="UniProtKB-KW"/>
</dbReference>
<comment type="function">
    <text evidence="15">Digests double-stranded RNA. Involved in the processing of primary rRNA transcript to yield the immediate precursors to the large and small rRNAs (23S and 16S). Processes some mRNAs, and tRNAs when they are encoded in the rRNA operon. Processes pre-crRNA and tracrRNA of type II CRISPR loci if present in the organism.</text>
</comment>
<evidence type="ECO:0000256" key="9">
    <source>
        <dbReference type="ARBA" id="ARBA00022722"/>
    </source>
</evidence>
<dbReference type="EC" id="3.1.26.3" evidence="15"/>
<evidence type="ECO:0000256" key="3">
    <source>
        <dbReference type="ARBA" id="ARBA00010183"/>
    </source>
</evidence>
<evidence type="ECO:0000256" key="11">
    <source>
        <dbReference type="ARBA" id="ARBA00022759"/>
    </source>
</evidence>
<dbReference type="Pfam" id="PF14622">
    <property type="entry name" value="Ribonucleas_3_3"/>
    <property type="match status" value="1"/>
</dbReference>
<dbReference type="GO" id="GO:0046872">
    <property type="term" value="F:metal ion binding"/>
    <property type="evidence" value="ECO:0007669"/>
    <property type="project" value="UniProtKB-KW"/>
</dbReference>
<evidence type="ECO:0000256" key="14">
    <source>
        <dbReference type="ARBA" id="ARBA00022884"/>
    </source>
</evidence>
<dbReference type="InterPro" id="IPR011907">
    <property type="entry name" value="RNase_III"/>
</dbReference>
<gene>
    <name evidence="15 18" type="primary">rnc</name>
    <name evidence="18" type="ORF">DI536_20850</name>
</gene>
<evidence type="ECO:0000256" key="7">
    <source>
        <dbReference type="ARBA" id="ARBA00022664"/>
    </source>
</evidence>
<dbReference type="AlphaFoldDB" id="A0A2W5T9T6"/>
<feature type="domain" description="RNase III" evidence="17">
    <location>
        <begin position="35"/>
        <end position="144"/>
    </location>
</feature>
<evidence type="ECO:0000256" key="4">
    <source>
        <dbReference type="ARBA" id="ARBA00011738"/>
    </source>
</evidence>
<keyword evidence="14 15" id="KW-0694">RNA-binding</keyword>
<keyword evidence="9 15" id="KW-0540">Nuclease</keyword>
<keyword evidence="13 15" id="KW-0460">Magnesium</keyword>
<feature type="binding site" evidence="15">
    <location>
        <position position="133"/>
    </location>
    <ligand>
        <name>Mg(2+)</name>
        <dbReference type="ChEBI" id="CHEBI:18420"/>
    </ligand>
</feature>
<dbReference type="SUPFAM" id="SSF69065">
    <property type="entry name" value="RNase III domain-like"/>
    <property type="match status" value="1"/>
</dbReference>
<evidence type="ECO:0000256" key="15">
    <source>
        <dbReference type="HAMAP-Rule" id="MF_00104"/>
    </source>
</evidence>
<dbReference type="PANTHER" id="PTHR11207">
    <property type="entry name" value="RIBONUCLEASE III"/>
    <property type="match status" value="1"/>
</dbReference>
<dbReference type="InterPro" id="IPR036389">
    <property type="entry name" value="RNase_III_sf"/>
</dbReference>
<dbReference type="PROSITE" id="PS50142">
    <property type="entry name" value="RNASE_3_2"/>
    <property type="match status" value="1"/>
</dbReference>
<feature type="binding site" evidence="15">
    <location>
        <position position="130"/>
    </location>
    <ligand>
        <name>Mg(2+)</name>
        <dbReference type="ChEBI" id="CHEBI:18420"/>
    </ligand>
</feature>
<dbReference type="GO" id="GO:0042802">
    <property type="term" value="F:identical protein binding"/>
    <property type="evidence" value="ECO:0007669"/>
    <property type="project" value="UniProtKB-ARBA"/>
</dbReference>
<protein>
    <recommendedName>
        <fullName evidence="15">Ribonuclease 3</fullName>
        <ecNumber evidence="15">3.1.26.3</ecNumber>
    </recommendedName>
    <alternativeName>
        <fullName evidence="15">Ribonuclease III</fullName>
        <shortName evidence="15">RNase III</shortName>
    </alternativeName>
</protein>
<comment type="similarity">
    <text evidence="3">Belongs to the ribonuclease III family.</text>
</comment>
<evidence type="ECO:0000256" key="1">
    <source>
        <dbReference type="ARBA" id="ARBA00000109"/>
    </source>
</evidence>
<feature type="active site" evidence="15">
    <location>
        <position position="61"/>
    </location>
</feature>
<dbReference type="CDD" id="cd00593">
    <property type="entry name" value="RIBOc"/>
    <property type="match status" value="1"/>
</dbReference>
<dbReference type="Gene3D" id="3.30.160.20">
    <property type="match status" value="1"/>
</dbReference>
<name>A0A2W5T9T6_9BACT</name>
<comment type="subcellular location">
    <subcellularLocation>
        <location evidence="2 15">Cytoplasm</location>
    </subcellularLocation>
</comment>
<feature type="binding site" evidence="15">
    <location>
        <position position="57"/>
    </location>
    <ligand>
        <name>Mg(2+)</name>
        <dbReference type="ChEBI" id="CHEBI:18420"/>
    </ligand>
</feature>
<dbReference type="HAMAP" id="MF_00104">
    <property type="entry name" value="RNase_III"/>
    <property type="match status" value="1"/>
</dbReference>
<dbReference type="InterPro" id="IPR000999">
    <property type="entry name" value="RNase_III_dom"/>
</dbReference>
<dbReference type="EMBL" id="QFQP01000019">
    <property type="protein sequence ID" value="PZR09793.1"/>
    <property type="molecule type" value="Genomic_DNA"/>
</dbReference>
<keyword evidence="7 15" id="KW-0507">mRNA processing</keyword>
<dbReference type="NCBIfam" id="TIGR02191">
    <property type="entry name" value="RNaseIII"/>
    <property type="match status" value="1"/>
</dbReference>
<evidence type="ECO:0000256" key="6">
    <source>
        <dbReference type="ARBA" id="ARBA00022552"/>
    </source>
</evidence>
<dbReference type="GO" id="GO:0008033">
    <property type="term" value="P:tRNA processing"/>
    <property type="evidence" value="ECO:0007669"/>
    <property type="project" value="UniProtKB-KW"/>
</dbReference>
<evidence type="ECO:0000256" key="8">
    <source>
        <dbReference type="ARBA" id="ARBA00022694"/>
    </source>
</evidence>
<dbReference type="GO" id="GO:0003725">
    <property type="term" value="F:double-stranded RNA binding"/>
    <property type="evidence" value="ECO:0007669"/>
    <property type="project" value="TreeGrafter"/>
</dbReference>
<keyword evidence="12 15" id="KW-0378">Hydrolase</keyword>
<comment type="subunit">
    <text evidence="4 15">Homodimer.</text>
</comment>
<keyword evidence="10 15" id="KW-0479">Metal-binding</keyword>
<dbReference type="FunFam" id="3.30.160.20:FF:000003">
    <property type="entry name" value="Ribonuclease 3"/>
    <property type="match status" value="1"/>
</dbReference>
<dbReference type="GO" id="GO:0004525">
    <property type="term" value="F:ribonuclease III activity"/>
    <property type="evidence" value="ECO:0007669"/>
    <property type="project" value="UniProtKB-UniRule"/>
</dbReference>
<proteinExistence type="inferred from homology"/>
<dbReference type="PANTHER" id="PTHR11207:SF0">
    <property type="entry name" value="RIBONUCLEASE 3"/>
    <property type="match status" value="1"/>
</dbReference>
<keyword evidence="15" id="KW-0699">rRNA-binding</keyword>
<dbReference type="InterPro" id="IPR014720">
    <property type="entry name" value="dsRBD_dom"/>
</dbReference>
<dbReference type="GO" id="GO:0006397">
    <property type="term" value="P:mRNA processing"/>
    <property type="evidence" value="ECO:0007669"/>
    <property type="project" value="UniProtKB-UniRule"/>
</dbReference>
<dbReference type="PROSITE" id="PS50137">
    <property type="entry name" value="DS_RBD"/>
    <property type="match status" value="1"/>
</dbReference>
<evidence type="ECO:0000313" key="18">
    <source>
        <dbReference type="EMBL" id="PZR09793.1"/>
    </source>
</evidence>
<comment type="cofactor">
    <cofactor evidence="15">
        <name>Mg(2+)</name>
        <dbReference type="ChEBI" id="CHEBI:18420"/>
    </cofactor>
</comment>
<dbReference type="CDD" id="cd10845">
    <property type="entry name" value="DSRM_RNAse_III_family"/>
    <property type="match status" value="1"/>
</dbReference>
<feature type="domain" description="DRBM" evidence="16">
    <location>
        <begin position="171"/>
        <end position="240"/>
    </location>
</feature>
<dbReference type="Gene3D" id="1.10.1520.10">
    <property type="entry name" value="Ribonuclease III domain"/>
    <property type="match status" value="1"/>
</dbReference>
<dbReference type="SMART" id="SM00535">
    <property type="entry name" value="RIBOc"/>
    <property type="match status" value="1"/>
</dbReference>
<evidence type="ECO:0000256" key="13">
    <source>
        <dbReference type="ARBA" id="ARBA00022842"/>
    </source>
</evidence>
<comment type="catalytic activity">
    <reaction evidence="1 15">
        <text>Endonucleolytic cleavage to 5'-phosphomonoester.</text>
        <dbReference type="EC" id="3.1.26.3"/>
    </reaction>
</comment>